<feature type="compositionally biased region" description="Basic and acidic residues" evidence="3">
    <location>
        <begin position="1429"/>
        <end position="1444"/>
    </location>
</feature>
<dbReference type="InterPro" id="IPR052642">
    <property type="entry name" value="CC-FHA_domain"/>
</dbReference>
<feature type="region of interest" description="Disordered" evidence="3">
    <location>
        <begin position="888"/>
        <end position="930"/>
    </location>
</feature>
<dbReference type="Gene3D" id="2.60.200.20">
    <property type="match status" value="1"/>
</dbReference>
<dbReference type="CDD" id="cd22700">
    <property type="entry name" value="FHA_FHAD1"/>
    <property type="match status" value="1"/>
</dbReference>
<dbReference type="PANTHER" id="PTHR18853">
    <property type="entry name" value="FORKHEAD-ASSOCIATED DOMAIN-CONTAINING PROTEIN 1-RELATED"/>
    <property type="match status" value="1"/>
</dbReference>
<dbReference type="Proteomes" id="UP000828390">
    <property type="component" value="Unassembled WGS sequence"/>
</dbReference>
<dbReference type="OrthoDB" id="687730at2759"/>
<organism evidence="5 6">
    <name type="scientific">Dreissena polymorpha</name>
    <name type="common">Zebra mussel</name>
    <name type="synonym">Mytilus polymorpha</name>
    <dbReference type="NCBI Taxonomy" id="45954"/>
    <lineage>
        <taxon>Eukaryota</taxon>
        <taxon>Metazoa</taxon>
        <taxon>Spiralia</taxon>
        <taxon>Lophotrochozoa</taxon>
        <taxon>Mollusca</taxon>
        <taxon>Bivalvia</taxon>
        <taxon>Autobranchia</taxon>
        <taxon>Heteroconchia</taxon>
        <taxon>Euheterodonta</taxon>
        <taxon>Imparidentia</taxon>
        <taxon>Neoheterodontei</taxon>
        <taxon>Myida</taxon>
        <taxon>Dreissenoidea</taxon>
        <taxon>Dreissenidae</taxon>
        <taxon>Dreissena</taxon>
    </lineage>
</organism>
<evidence type="ECO:0000259" key="4">
    <source>
        <dbReference type="PROSITE" id="PS50006"/>
    </source>
</evidence>
<name>A0A9D4GXV4_DREPO</name>
<feature type="coiled-coil region" evidence="2">
    <location>
        <begin position="1009"/>
        <end position="1071"/>
    </location>
</feature>
<keyword evidence="1" id="KW-0694">RNA-binding</keyword>
<dbReference type="SMART" id="SM00240">
    <property type="entry name" value="FHA"/>
    <property type="match status" value="1"/>
</dbReference>
<dbReference type="Gene3D" id="1.10.287.1490">
    <property type="match status" value="1"/>
</dbReference>
<feature type="coiled-coil region" evidence="2">
    <location>
        <begin position="1363"/>
        <end position="1397"/>
    </location>
</feature>
<evidence type="ECO:0000256" key="1">
    <source>
        <dbReference type="PROSITE-ProRule" id="PRU00182"/>
    </source>
</evidence>
<dbReference type="PANTHER" id="PTHR18853:SF10">
    <property type="entry name" value="FHA DOMAIN-CONTAINING PROTEIN"/>
    <property type="match status" value="1"/>
</dbReference>
<feature type="domain" description="FHA" evidence="4">
    <location>
        <begin position="1"/>
        <end position="74"/>
    </location>
</feature>
<feature type="compositionally biased region" description="Basic and acidic residues" evidence="3">
    <location>
        <begin position="888"/>
        <end position="919"/>
    </location>
</feature>
<gene>
    <name evidence="5" type="ORF">DPMN_123635</name>
</gene>
<feature type="coiled-coil region" evidence="2">
    <location>
        <begin position="338"/>
        <end position="449"/>
    </location>
</feature>
<feature type="region of interest" description="Disordered" evidence="3">
    <location>
        <begin position="177"/>
        <end position="202"/>
    </location>
</feature>
<accession>A0A9D4GXV4</accession>
<keyword evidence="2" id="KW-0175">Coiled coil</keyword>
<evidence type="ECO:0000313" key="5">
    <source>
        <dbReference type="EMBL" id="KAH3821867.1"/>
    </source>
</evidence>
<reference evidence="5" key="1">
    <citation type="journal article" date="2019" name="bioRxiv">
        <title>The Genome of the Zebra Mussel, Dreissena polymorpha: A Resource for Invasive Species Research.</title>
        <authorList>
            <person name="McCartney M.A."/>
            <person name="Auch B."/>
            <person name="Kono T."/>
            <person name="Mallez S."/>
            <person name="Zhang Y."/>
            <person name="Obille A."/>
            <person name="Becker A."/>
            <person name="Abrahante J.E."/>
            <person name="Garbe J."/>
            <person name="Badalamenti J.P."/>
            <person name="Herman A."/>
            <person name="Mangelson H."/>
            <person name="Liachko I."/>
            <person name="Sullivan S."/>
            <person name="Sone E.D."/>
            <person name="Koren S."/>
            <person name="Silverstein K.A.T."/>
            <person name="Beckman K.B."/>
            <person name="Gohl D.M."/>
        </authorList>
    </citation>
    <scope>NUCLEOTIDE SEQUENCE</scope>
    <source>
        <strain evidence="5">Duluth1</strain>
        <tissue evidence="5">Whole animal</tissue>
    </source>
</reference>
<evidence type="ECO:0000256" key="2">
    <source>
        <dbReference type="SAM" id="Coils"/>
    </source>
</evidence>
<dbReference type="GO" id="GO:0003723">
    <property type="term" value="F:RNA binding"/>
    <property type="evidence" value="ECO:0007669"/>
    <property type="project" value="UniProtKB-KW"/>
</dbReference>
<feature type="coiled-coil region" evidence="2">
    <location>
        <begin position="475"/>
        <end position="544"/>
    </location>
</feature>
<evidence type="ECO:0000313" key="6">
    <source>
        <dbReference type="Proteomes" id="UP000828390"/>
    </source>
</evidence>
<feature type="coiled-coil region" evidence="2">
    <location>
        <begin position="1105"/>
        <end position="1159"/>
    </location>
</feature>
<dbReference type="Pfam" id="PF00498">
    <property type="entry name" value="FHA"/>
    <property type="match status" value="1"/>
</dbReference>
<dbReference type="SUPFAM" id="SSF49879">
    <property type="entry name" value="SMAD/FHA domain"/>
    <property type="match status" value="1"/>
</dbReference>
<dbReference type="EMBL" id="JAIWYP010000005">
    <property type="protein sequence ID" value="KAH3821867.1"/>
    <property type="molecule type" value="Genomic_DNA"/>
</dbReference>
<feature type="compositionally biased region" description="Low complexity" evidence="3">
    <location>
        <begin position="192"/>
        <end position="202"/>
    </location>
</feature>
<sequence length="1444" mass="165255">MSRNTKAYLKSSDGQYYPLSPKVTTIGKDGCDILLQNAGVDQQHAVIEYSEQEDCFVLQDLNTGQGTYVNDVRVQNAAVRLAPGDVIRFGGIPYELYIENPPPLQQQTIQNYHQTNYSSANTIAYPPVQQRPAWTGTLALISDDQTIYTQQQNQSAGLPYLTTPTLTVPATHWAPIAHAQPQIPQPRPPLRSRPLSAGSRRPTSAYDRLQNIGSTMHTSTIAGITSPIPRTVNTKAWTVQGGGWVNTGTGRSMVASQFAPPLSQQSNTQGPGELYLLHEKDLKIRELSEEVNRLRAVELESMKKDQTMDQMQQQLQNMHSQQHAPMVIGADPDVTSRLLHLENEVTAKKQEINQLREQLSQLQAQTVIDLENPGNIRAELAEKIKELNNLRNELERVKKDKNITSGLVTQMQRDMGNKDSSISKLTREIEALKKELREKDSKLSTMTTTVNKLKDPKNEERDARERELISLRQKFKTTESKVAEQQTLIDSLREELEKTKTTLFAEKDVQRKLQGLIDEAKSQAQDLERAERLVRVDLEQLSKKNERFRNRVVQTTFSTPGIKAPDTEISDDELLETLKKIIDERTNSFKNIKELEHKLKMADTNSKDFQKNVHDLRKGVQNAKAHLRQNGRLSGPLKDEISLLQSVTCDDSLAWIKEVFIGLLQGELAWETDIENALEKCGVNVKLTADEPSKHIALLFAKWETALSDKERLVKQISDLESRHREDLASQSTQQKTEVEGLVADAVEKAKLEVEDKMNRAIDDIRAVEAEKLESALQSERRKIEDLEATVEQLRFNLTEKNEDQQQKLEAGQEALSLVEEYQAQEVQLKERLASLEKEKNETFMKLSTELVEKEKKYEAELTSYREQIKQHSVTICAMEERITKVMKKNKESSEEAESYRKQVTELKTELSKKEREKPPPPPKPKVIPVVQKPSHDMVAMEQLILVLRKENADVKLRMQEQDDVILGLRRDLAGASARLSDITGELSEGQKQEVEKFRELVSHKEHEVGEMRQQLAKLSRIIDRQKEELKALEADLSKEKSISLKYKTQVDKEVQRVQNLEKSLDAEKVEQSKQLELLDQEGRITSELTSLGAQCRGERHEQVITRQREALAELRSRVKTLETARPPVPTQDQALQQVIMLKKELAEMRANQALAEDRNIQSLTMLDREVGRARGLVTTSNPDAEMERSAHRETMEALEASENSYITTLNAISSCLDVEGVEGLRPLGHIPKDERERLLRLRERMCEKLVNQIRVNRERIARKDELLQGYEMDLAKLRQAQELAERKSQQLDTLANDVRSKSEESQYLRESLHQTRDRLDQEKRLNTAIKQRKTFHLENEKVHLTPASHRCKPEDPRAVLKKKRERDVLKRKNYEIKTLKDELTDKEKHLFQAQNKLYAVTHSQDLEDAENNRPFSDSERSLTGTQELWERKTSEKHKVEVVG</sequence>
<feature type="region of interest" description="Disordered" evidence="3">
    <location>
        <begin position="1403"/>
        <end position="1444"/>
    </location>
</feature>
<dbReference type="InterPro" id="IPR008984">
    <property type="entry name" value="SMAD_FHA_dom_sf"/>
</dbReference>
<comment type="caution">
    <text evidence="5">The sequence shown here is derived from an EMBL/GenBank/DDBJ whole genome shotgun (WGS) entry which is preliminary data.</text>
</comment>
<evidence type="ECO:0000256" key="3">
    <source>
        <dbReference type="SAM" id="MobiDB-lite"/>
    </source>
</evidence>
<proteinExistence type="predicted"/>
<feature type="coiled-coil region" evidence="2">
    <location>
        <begin position="1261"/>
        <end position="1305"/>
    </location>
</feature>
<dbReference type="PROSITE" id="PS50006">
    <property type="entry name" value="FHA_DOMAIN"/>
    <property type="match status" value="1"/>
</dbReference>
<keyword evidence="6" id="KW-1185">Reference proteome</keyword>
<protein>
    <recommendedName>
        <fullName evidence="4">FHA domain-containing protein</fullName>
    </recommendedName>
</protein>
<dbReference type="InterPro" id="IPR000253">
    <property type="entry name" value="FHA_dom"/>
</dbReference>
<reference evidence="5" key="2">
    <citation type="submission" date="2020-11" db="EMBL/GenBank/DDBJ databases">
        <authorList>
            <person name="McCartney M.A."/>
            <person name="Auch B."/>
            <person name="Kono T."/>
            <person name="Mallez S."/>
            <person name="Becker A."/>
            <person name="Gohl D.M."/>
            <person name="Silverstein K.A.T."/>
            <person name="Koren S."/>
            <person name="Bechman K.B."/>
            <person name="Herman A."/>
            <person name="Abrahante J.E."/>
            <person name="Garbe J."/>
        </authorList>
    </citation>
    <scope>NUCLEOTIDE SEQUENCE</scope>
    <source>
        <strain evidence="5">Duluth1</strain>
        <tissue evidence="5">Whole animal</tissue>
    </source>
</reference>
<dbReference type="PROSITE" id="PS50889">
    <property type="entry name" value="S4"/>
    <property type="match status" value="1"/>
</dbReference>